<keyword evidence="14" id="KW-0472">Membrane</keyword>
<evidence type="ECO:0000256" key="15">
    <source>
        <dbReference type="ARBA" id="ARBA00023170"/>
    </source>
</evidence>
<keyword evidence="5" id="KW-0433">Leucine-rich repeat</keyword>
<evidence type="ECO:0000256" key="8">
    <source>
        <dbReference type="ARBA" id="ARBA00022729"/>
    </source>
</evidence>
<evidence type="ECO:0000256" key="13">
    <source>
        <dbReference type="ARBA" id="ARBA00022989"/>
    </source>
</evidence>
<dbReference type="Gene3D" id="3.80.10.10">
    <property type="entry name" value="Ribonuclease Inhibitor"/>
    <property type="match status" value="1"/>
</dbReference>
<keyword evidence="9" id="KW-0677">Repeat</keyword>
<protein>
    <recommendedName>
        <fullName evidence="2">non-specific serine/threonine protein kinase</fullName>
        <ecNumber evidence="2">2.7.11.1</ecNumber>
    </recommendedName>
</protein>
<keyword evidence="6" id="KW-0808">Transferase</keyword>
<accession>A0A8X8Z6Y2</accession>
<evidence type="ECO:0000256" key="16">
    <source>
        <dbReference type="ARBA" id="ARBA00023180"/>
    </source>
</evidence>
<evidence type="ECO:0000256" key="4">
    <source>
        <dbReference type="ARBA" id="ARBA00022553"/>
    </source>
</evidence>
<gene>
    <name evidence="21" type="ORF">SASPL_144946</name>
</gene>
<dbReference type="PROSITE" id="PS00107">
    <property type="entry name" value="PROTEIN_KINASE_ATP"/>
    <property type="match status" value="1"/>
</dbReference>
<keyword evidence="13" id="KW-1133">Transmembrane helix</keyword>
<dbReference type="GO" id="GO:0016020">
    <property type="term" value="C:membrane"/>
    <property type="evidence" value="ECO:0007669"/>
    <property type="project" value="UniProtKB-SubCell"/>
</dbReference>
<reference evidence="21" key="1">
    <citation type="submission" date="2018-01" db="EMBL/GenBank/DDBJ databases">
        <authorList>
            <person name="Mao J.F."/>
        </authorList>
    </citation>
    <scope>NUCLEOTIDE SEQUENCE</scope>
    <source>
        <strain evidence="21">Huo1</strain>
        <tissue evidence="21">Leaf</tissue>
    </source>
</reference>
<evidence type="ECO:0000259" key="20">
    <source>
        <dbReference type="PROSITE" id="PS50011"/>
    </source>
</evidence>
<keyword evidence="8" id="KW-0732">Signal</keyword>
<keyword evidence="3" id="KW-0723">Serine/threonine-protein kinase</keyword>
<feature type="domain" description="Protein kinase" evidence="20">
    <location>
        <begin position="169"/>
        <end position="302"/>
    </location>
</feature>
<evidence type="ECO:0000256" key="5">
    <source>
        <dbReference type="ARBA" id="ARBA00022614"/>
    </source>
</evidence>
<dbReference type="InterPro" id="IPR008266">
    <property type="entry name" value="Tyr_kinase_AS"/>
</dbReference>
<keyword evidence="11" id="KW-0418">Kinase</keyword>
<evidence type="ECO:0000256" key="3">
    <source>
        <dbReference type="ARBA" id="ARBA00022527"/>
    </source>
</evidence>
<reference evidence="21" key="2">
    <citation type="submission" date="2020-08" db="EMBL/GenBank/DDBJ databases">
        <title>Plant Genome Project.</title>
        <authorList>
            <person name="Zhang R.-G."/>
        </authorList>
    </citation>
    <scope>NUCLEOTIDE SEQUENCE</scope>
    <source>
        <strain evidence="21">Huo1</strain>
        <tissue evidence="21">Leaf</tissue>
    </source>
</reference>
<dbReference type="InterPro" id="IPR051420">
    <property type="entry name" value="Ser_Thr_Kinases_DiverseReg"/>
</dbReference>
<comment type="subcellular location">
    <subcellularLocation>
        <location evidence="1">Membrane</location>
        <topology evidence="1">Single-pass type I membrane protein</topology>
    </subcellularLocation>
</comment>
<keyword evidence="7" id="KW-0812">Transmembrane</keyword>
<dbReference type="InterPro" id="IPR011009">
    <property type="entry name" value="Kinase-like_dom_sf"/>
</dbReference>
<evidence type="ECO:0000313" key="22">
    <source>
        <dbReference type="Proteomes" id="UP000298416"/>
    </source>
</evidence>
<sequence length="302" mass="34160">MDFGWPYINSTAHHCNWKGITCDDHGRVTELSLQTHVGYLSNLSHYLLGSELPPSLVNLSKLNVLDISDNNYIYGVIPPNIGSLSKLLYLNLSHNQLRTTLPLSLPNLTNLEVLHISVNSFFGVIPSGIWGKKEVPSVTPHLKHGDIFKMWNFDGNIAYQDITEATKDFDFKYCIGTGGYGSVYRAQLPTGKVVAIKKLHRFEEDNPVFYSSFRNEAIVLSQIRHRHIVKLFGFYEAVELNWKKRVNVVKGVANALSYMHHDCNPPILHRDISSSNILLDLEFEGCLSDFGTARLYAFHNIV</sequence>
<evidence type="ECO:0000256" key="17">
    <source>
        <dbReference type="ARBA" id="ARBA00047899"/>
    </source>
</evidence>
<dbReference type="Pfam" id="PF00560">
    <property type="entry name" value="LRR_1"/>
    <property type="match status" value="2"/>
</dbReference>
<dbReference type="GO" id="GO:0004674">
    <property type="term" value="F:protein serine/threonine kinase activity"/>
    <property type="evidence" value="ECO:0007669"/>
    <property type="project" value="UniProtKB-KW"/>
</dbReference>
<evidence type="ECO:0000256" key="19">
    <source>
        <dbReference type="PROSITE-ProRule" id="PRU10141"/>
    </source>
</evidence>
<evidence type="ECO:0000256" key="1">
    <source>
        <dbReference type="ARBA" id="ARBA00004479"/>
    </source>
</evidence>
<organism evidence="21">
    <name type="scientific">Salvia splendens</name>
    <name type="common">Scarlet sage</name>
    <dbReference type="NCBI Taxonomy" id="180675"/>
    <lineage>
        <taxon>Eukaryota</taxon>
        <taxon>Viridiplantae</taxon>
        <taxon>Streptophyta</taxon>
        <taxon>Embryophyta</taxon>
        <taxon>Tracheophyta</taxon>
        <taxon>Spermatophyta</taxon>
        <taxon>Magnoliopsida</taxon>
        <taxon>eudicotyledons</taxon>
        <taxon>Gunneridae</taxon>
        <taxon>Pentapetalae</taxon>
        <taxon>asterids</taxon>
        <taxon>lamiids</taxon>
        <taxon>Lamiales</taxon>
        <taxon>Lamiaceae</taxon>
        <taxon>Nepetoideae</taxon>
        <taxon>Mentheae</taxon>
        <taxon>Salviinae</taxon>
        <taxon>Salvia</taxon>
        <taxon>Salvia subgen. Calosphace</taxon>
        <taxon>core Calosphace</taxon>
    </lineage>
</organism>
<dbReference type="FunFam" id="3.80.10.10:FF:000383">
    <property type="entry name" value="Leucine-rich repeat receptor protein kinase EMS1"/>
    <property type="match status" value="1"/>
</dbReference>
<dbReference type="Gene3D" id="3.30.200.20">
    <property type="entry name" value="Phosphorylase Kinase, domain 1"/>
    <property type="match status" value="1"/>
</dbReference>
<evidence type="ECO:0000256" key="10">
    <source>
        <dbReference type="ARBA" id="ARBA00022741"/>
    </source>
</evidence>
<keyword evidence="16" id="KW-0325">Glycoprotein</keyword>
<keyword evidence="22" id="KW-1185">Reference proteome</keyword>
<dbReference type="InterPro" id="IPR032675">
    <property type="entry name" value="LRR_dom_sf"/>
</dbReference>
<evidence type="ECO:0000256" key="7">
    <source>
        <dbReference type="ARBA" id="ARBA00022692"/>
    </source>
</evidence>
<evidence type="ECO:0000256" key="18">
    <source>
        <dbReference type="ARBA" id="ARBA00048679"/>
    </source>
</evidence>
<dbReference type="SUPFAM" id="SSF56112">
    <property type="entry name" value="Protein kinase-like (PK-like)"/>
    <property type="match status" value="1"/>
</dbReference>
<dbReference type="Proteomes" id="UP000298416">
    <property type="component" value="Unassembled WGS sequence"/>
</dbReference>
<comment type="catalytic activity">
    <reaction evidence="18">
        <text>L-seryl-[protein] + ATP = O-phospho-L-seryl-[protein] + ADP + H(+)</text>
        <dbReference type="Rhea" id="RHEA:17989"/>
        <dbReference type="Rhea" id="RHEA-COMP:9863"/>
        <dbReference type="Rhea" id="RHEA-COMP:11604"/>
        <dbReference type="ChEBI" id="CHEBI:15378"/>
        <dbReference type="ChEBI" id="CHEBI:29999"/>
        <dbReference type="ChEBI" id="CHEBI:30616"/>
        <dbReference type="ChEBI" id="CHEBI:83421"/>
        <dbReference type="ChEBI" id="CHEBI:456216"/>
        <dbReference type="EC" id="2.7.11.1"/>
    </reaction>
</comment>
<keyword evidence="4" id="KW-0597">Phosphoprotein</keyword>
<keyword evidence="10 19" id="KW-0547">Nucleotide-binding</keyword>
<name>A0A8X8Z6Y2_SALSN</name>
<keyword evidence="12 19" id="KW-0067">ATP-binding</keyword>
<evidence type="ECO:0000256" key="14">
    <source>
        <dbReference type="ARBA" id="ARBA00023136"/>
    </source>
</evidence>
<evidence type="ECO:0000256" key="6">
    <source>
        <dbReference type="ARBA" id="ARBA00022679"/>
    </source>
</evidence>
<proteinExistence type="predicted"/>
<evidence type="ECO:0000256" key="9">
    <source>
        <dbReference type="ARBA" id="ARBA00022737"/>
    </source>
</evidence>
<evidence type="ECO:0000256" key="2">
    <source>
        <dbReference type="ARBA" id="ARBA00012513"/>
    </source>
</evidence>
<dbReference type="Gene3D" id="1.10.510.10">
    <property type="entry name" value="Transferase(Phosphotransferase) domain 1"/>
    <property type="match status" value="1"/>
</dbReference>
<dbReference type="FunFam" id="3.30.200.20:FF:000309">
    <property type="entry name" value="Leucine-rich repeat receptor protein kinase MSP1"/>
    <property type="match status" value="1"/>
</dbReference>
<keyword evidence="15" id="KW-0675">Receptor</keyword>
<dbReference type="InterPro" id="IPR017441">
    <property type="entry name" value="Protein_kinase_ATP_BS"/>
</dbReference>
<dbReference type="InterPro" id="IPR000719">
    <property type="entry name" value="Prot_kinase_dom"/>
</dbReference>
<dbReference type="PANTHER" id="PTHR48005">
    <property type="entry name" value="LEUCINE RICH REPEAT KINASE 2"/>
    <property type="match status" value="1"/>
</dbReference>
<dbReference type="SMART" id="SM00220">
    <property type="entry name" value="S_TKc"/>
    <property type="match status" value="1"/>
</dbReference>
<feature type="binding site" evidence="19">
    <location>
        <position position="198"/>
    </location>
    <ligand>
        <name>ATP</name>
        <dbReference type="ChEBI" id="CHEBI:30616"/>
    </ligand>
</feature>
<dbReference type="InterPro" id="IPR001611">
    <property type="entry name" value="Leu-rich_rpt"/>
</dbReference>
<evidence type="ECO:0000313" key="21">
    <source>
        <dbReference type="EMBL" id="KAG6394362.1"/>
    </source>
</evidence>
<evidence type="ECO:0000256" key="11">
    <source>
        <dbReference type="ARBA" id="ARBA00022777"/>
    </source>
</evidence>
<dbReference type="Pfam" id="PF07714">
    <property type="entry name" value="PK_Tyr_Ser-Thr"/>
    <property type="match status" value="1"/>
</dbReference>
<dbReference type="InterPro" id="IPR001245">
    <property type="entry name" value="Ser-Thr/Tyr_kinase_cat_dom"/>
</dbReference>
<dbReference type="EC" id="2.7.11.1" evidence="2"/>
<dbReference type="GO" id="GO:0005524">
    <property type="term" value="F:ATP binding"/>
    <property type="evidence" value="ECO:0007669"/>
    <property type="project" value="UniProtKB-UniRule"/>
</dbReference>
<dbReference type="SUPFAM" id="SSF52058">
    <property type="entry name" value="L domain-like"/>
    <property type="match status" value="1"/>
</dbReference>
<comment type="caution">
    <text evidence="21">The sequence shown here is derived from an EMBL/GenBank/DDBJ whole genome shotgun (WGS) entry which is preliminary data.</text>
</comment>
<dbReference type="Pfam" id="PF00069">
    <property type="entry name" value="Pkinase"/>
    <property type="match status" value="1"/>
</dbReference>
<dbReference type="PANTHER" id="PTHR48005:SF16">
    <property type="entry name" value="MDIS1-INTERACTING RECEPTOR LIKE KINASE 2-LIKE ISOFORM X1"/>
    <property type="match status" value="1"/>
</dbReference>
<dbReference type="PROSITE" id="PS50011">
    <property type="entry name" value="PROTEIN_KINASE_DOM"/>
    <property type="match status" value="1"/>
</dbReference>
<evidence type="ECO:0000256" key="12">
    <source>
        <dbReference type="ARBA" id="ARBA00022840"/>
    </source>
</evidence>
<dbReference type="PROSITE" id="PS00109">
    <property type="entry name" value="PROTEIN_KINASE_TYR"/>
    <property type="match status" value="1"/>
</dbReference>
<dbReference type="AlphaFoldDB" id="A0A8X8Z6Y2"/>
<dbReference type="EMBL" id="PNBA02000017">
    <property type="protein sequence ID" value="KAG6394362.1"/>
    <property type="molecule type" value="Genomic_DNA"/>
</dbReference>
<comment type="catalytic activity">
    <reaction evidence="17">
        <text>L-threonyl-[protein] + ATP = O-phospho-L-threonyl-[protein] + ADP + H(+)</text>
        <dbReference type="Rhea" id="RHEA:46608"/>
        <dbReference type="Rhea" id="RHEA-COMP:11060"/>
        <dbReference type="Rhea" id="RHEA-COMP:11605"/>
        <dbReference type="ChEBI" id="CHEBI:15378"/>
        <dbReference type="ChEBI" id="CHEBI:30013"/>
        <dbReference type="ChEBI" id="CHEBI:30616"/>
        <dbReference type="ChEBI" id="CHEBI:61977"/>
        <dbReference type="ChEBI" id="CHEBI:456216"/>
        <dbReference type="EC" id="2.7.11.1"/>
    </reaction>
</comment>